<evidence type="ECO:0000259" key="2">
    <source>
        <dbReference type="Pfam" id="PF07819"/>
    </source>
</evidence>
<reference evidence="4" key="1">
    <citation type="submission" date="2016-08" db="EMBL/GenBank/DDBJ databases">
        <authorList>
            <person name="Varghese N."/>
            <person name="Submissions Spin"/>
        </authorList>
    </citation>
    <scope>NUCLEOTIDE SEQUENCE [LARGE SCALE GENOMIC DNA]</scope>
    <source>
        <strain evidence="4">SGD-1123</strain>
    </source>
</reference>
<feature type="domain" description="GPI inositol-deacylase PGAP1-like alpha/beta" evidence="2">
    <location>
        <begin position="99"/>
        <end position="142"/>
    </location>
</feature>
<dbReference type="RefSeq" id="WP_058299841.1">
    <property type="nucleotide sequence ID" value="NZ_FMAU01000008.1"/>
</dbReference>
<dbReference type="Proteomes" id="UP000181997">
    <property type="component" value="Unassembled WGS sequence"/>
</dbReference>
<gene>
    <name evidence="3" type="ORF">GA0061094_4045</name>
</gene>
<keyword evidence="4" id="KW-1185">Reference proteome</keyword>
<dbReference type="InterPro" id="IPR029058">
    <property type="entry name" value="AB_hydrolase_fold"/>
</dbReference>
<evidence type="ECO:0000256" key="1">
    <source>
        <dbReference type="SAM" id="MobiDB-lite"/>
    </source>
</evidence>
<feature type="compositionally biased region" description="Polar residues" evidence="1">
    <location>
        <begin position="1"/>
        <end position="11"/>
    </location>
</feature>
<dbReference type="Pfam" id="PF07819">
    <property type="entry name" value="PGAP1"/>
    <property type="match status" value="1"/>
</dbReference>
<proteinExistence type="predicted"/>
<dbReference type="Gene3D" id="3.40.50.1820">
    <property type="entry name" value="alpha/beta hydrolase"/>
    <property type="match status" value="1"/>
</dbReference>
<dbReference type="OrthoDB" id="9765872at2"/>
<protein>
    <submittedName>
        <fullName evidence="3">PGAP1-like protein</fullName>
    </submittedName>
</protein>
<feature type="region of interest" description="Disordered" evidence="1">
    <location>
        <begin position="1"/>
        <end position="27"/>
    </location>
</feature>
<evidence type="ECO:0000313" key="3">
    <source>
        <dbReference type="EMBL" id="SCC33242.1"/>
    </source>
</evidence>
<organism evidence="3 4">
    <name type="scientific">[Bacillus] enclensis</name>
    <dbReference type="NCBI Taxonomy" id="1402860"/>
    <lineage>
        <taxon>Bacteria</taxon>
        <taxon>Bacillati</taxon>
        <taxon>Bacillota</taxon>
        <taxon>Bacilli</taxon>
        <taxon>Bacillales</taxon>
        <taxon>Bacillaceae</taxon>
        <taxon>Rossellomorea</taxon>
    </lineage>
</organism>
<dbReference type="EMBL" id="FMAU01000008">
    <property type="protein sequence ID" value="SCC33242.1"/>
    <property type="molecule type" value="Genomic_DNA"/>
</dbReference>
<evidence type="ECO:0000313" key="4">
    <source>
        <dbReference type="Proteomes" id="UP000181997"/>
    </source>
</evidence>
<dbReference type="InterPro" id="IPR012908">
    <property type="entry name" value="PGAP1-ab_dom-like"/>
</dbReference>
<dbReference type="AlphaFoldDB" id="A0A0V8H7S1"/>
<sequence length="479" mass="52549">MKESLNSSMSPGTAGETIPGSWYPGEEPEDIKPGSYPILFIHGINTTSATWNVDGNDIRETARAKGYRTAFINLSGTADMWSNGLLLAEKLKEISVSFQSEVVIVAHSKGGIDAQTAMVYHDASQFVKRVITLSTPHHGSQLADLAFSKWADWIADTLGSRSEAVFSLQTGYMKAYRKRTDENMEPGHSSFYTFGGTGWGSMGSELFWGGLYLRRFGPSDGAVTVKSSRLPYGEEVMVGDWTHKTIKLGDEIFPYIEKLVLEEVEELPVAIAAESVDEELPVSVLHKGGVYTGAAAERFYVEEGVEELTVDWVSSSSDASYVLTDPDGRRHVRFVTAGDETGFFPNALHHSIIIPSPAKGRWVMEARNDSRESYLLNVIFSGGVNVGMDEIISVKVAESDSKEVKMTGIVGIEKQIHLYHFPSGKKDQPADLNPETLAGYGEGIHNITIDIEGTTAQGERFQRTVIRTVTVDEHGNVHE</sequence>
<name>A0A0V8H7S1_9BACI</name>
<dbReference type="SUPFAM" id="SSF53474">
    <property type="entry name" value="alpha/beta-Hydrolases"/>
    <property type="match status" value="1"/>
</dbReference>
<accession>A0A0V8H7S1</accession>
<dbReference type="GO" id="GO:0016788">
    <property type="term" value="F:hydrolase activity, acting on ester bonds"/>
    <property type="evidence" value="ECO:0007669"/>
    <property type="project" value="InterPro"/>
</dbReference>